<evidence type="ECO:0000313" key="4">
    <source>
        <dbReference type="EMBL" id="MDF2095917.1"/>
    </source>
</evidence>
<keyword evidence="2" id="KW-0012">Acyltransferase</keyword>
<dbReference type="Proteomes" id="UP001215503">
    <property type="component" value="Unassembled WGS sequence"/>
</dbReference>
<dbReference type="InterPro" id="IPR000182">
    <property type="entry name" value="GNAT_dom"/>
</dbReference>
<dbReference type="Gene3D" id="3.40.630.30">
    <property type="match status" value="1"/>
</dbReference>
<feature type="domain" description="N-acetyltransferase" evidence="3">
    <location>
        <begin position="1"/>
        <end position="152"/>
    </location>
</feature>
<dbReference type="PROSITE" id="PS51186">
    <property type="entry name" value="GNAT"/>
    <property type="match status" value="1"/>
</dbReference>
<evidence type="ECO:0000313" key="5">
    <source>
        <dbReference type="Proteomes" id="UP001215503"/>
    </source>
</evidence>
<evidence type="ECO:0000256" key="2">
    <source>
        <dbReference type="ARBA" id="ARBA00023315"/>
    </source>
</evidence>
<protein>
    <submittedName>
        <fullName evidence="4">GNAT family N-acetyltransferase</fullName>
    </submittedName>
</protein>
<dbReference type="PANTHER" id="PTHR43877">
    <property type="entry name" value="AMINOALKYLPHOSPHONATE N-ACETYLTRANSFERASE-RELATED-RELATED"/>
    <property type="match status" value="1"/>
</dbReference>
<dbReference type="EMBL" id="JARHUD010000004">
    <property type="protein sequence ID" value="MDF2095917.1"/>
    <property type="molecule type" value="Genomic_DNA"/>
</dbReference>
<sequence>MPDVERSSGAIFREWPGLEWIADDAVQSTQQHHDLIASGVALVAEMPGRGVVGFVNGEFAADALHLWQVAVHHDYQRRGIGRRLIEAAKRRARQRGLAALTLTTFRQVPWNAPYYERLGFRVREADALNPRLKAILEREAQAGHRCAMVLTL</sequence>
<organism evidence="4 5">
    <name type="scientific">Aquibaculum arenosum</name>
    <dbReference type="NCBI Taxonomy" id="3032591"/>
    <lineage>
        <taxon>Bacteria</taxon>
        <taxon>Pseudomonadati</taxon>
        <taxon>Pseudomonadota</taxon>
        <taxon>Alphaproteobacteria</taxon>
        <taxon>Rhodospirillales</taxon>
        <taxon>Rhodovibrionaceae</taxon>
        <taxon>Aquibaculum</taxon>
    </lineage>
</organism>
<dbReference type="InterPro" id="IPR016181">
    <property type="entry name" value="Acyl_CoA_acyltransferase"/>
</dbReference>
<name>A0ABT5YLZ2_9PROT</name>
<keyword evidence="1" id="KW-0808">Transferase</keyword>
<accession>A0ABT5YLZ2</accession>
<keyword evidence="5" id="KW-1185">Reference proteome</keyword>
<proteinExistence type="predicted"/>
<dbReference type="RefSeq" id="WP_275821823.1">
    <property type="nucleotide sequence ID" value="NZ_JARHUD010000004.1"/>
</dbReference>
<reference evidence="4 5" key="1">
    <citation type="submission" date="2023-03" db="EMBL/GenBank/DDBJ databases">
        <title>Fodinicurvata sp. CAU 1616 isolated from sea sendiment.</title>
        <authorList>
            <person name="Kim W."/>
        </authorList>
    </citation>
    <scope>NUCLEOTIDE SEQUENCE [LARGE SCALE GENOMIC DNA]</scope>
    <source>
        <strain evidence="4 5">CAU 1616</strain>
    </source>
</reference>
<evidence type="ECO:0000259" key="3">
    <source>
        <dbReference type="PROSITE" id="PS51186"/>
    </source>
</evidence>
<dbReference type="Pfam" id="PF00583">
    <property type="entry name" value="Acetyltransf_1"/>
    <property type="match status" value="1"/>
</dbReference>
<comment type="caution">
    <text evidence="4">The sequence shown here is derived from an EMBL/GenBank/DDBJ whole genome shotgun (WGS) entry which is preliminary data.</text>
</comment>
<dbReference type="SUPFAM" id="SSF55729">
    <property type="entry name" value="Acyl-CoA N-acyltransferases (Nat)"/>
    <property type="match status" value="1"/>
</dbReference>
<evidence type="ECO:0000256" key="1">
    <source>
        <dbReference type="ARBA" id="ARBA00022679"/>
    </source>
</evidence>
<dbReference type="PANTHER" id="PTHR43877:SF1">
    <property type="entry name" value="ACETYLTRANSFERASE"/>
    <property type="match status" value="1"/>
</dbReference>
<dbReference type="CDD" id="cd04301">
    <property type="entry name" value="NAT_SF"/>
    <property type="match status" value="1"/>
</dbReference>
<gene>
    <name evidence="4" type="ORF">P2G67_08005</name>
</gene>
<dbReference type="InterPro" id="IPR050832">
    <property type="entry name" value="Bact_Acetyltransf"/>
</dbReference>